<dbReference type="Gene3D" id="1.10.600.10">
    <property type="entry name" value="Farnesyl Diphosphate Synthase"/>
    <property type="match status" value="1"/>
</dbReference>
<dbReference type="SFLD" id="SFLDS00005">
    <property type="entry name" value="Isoprenoid_Synthase_Type_I"/>
    <property type="match status" value="1"/>
</dbReference>
<gene>
    <name evidence="7" type="ORF">BJ322DRAFT_999510</name>
</gene>
<dbReference type="PANTHER" id="PTHR35201">
    <property type="entry name" value="TERPENE SYNTHASE"/>
    <property type="match status" value="1"/>
</dbReference>
<dbReference type="SFLD" id="SFLDG01020">
    <property type="entry name" value="Terpene_Cyclase_Like_2"/>
    <property type="match status" value="1"/>
</dbReference>
<comment type="cofactor">
    <cofactor evidence="1 6">
        <name>Mg(2+)</name>
        <dbReference type="ChEBI" id="CHEBI:18420"/>
    </cofactor>
</comment>
<protein>
    <recommendedName>
        <fullName evidence="6">Terpene synthase</fullName>
        <ecNumber evidence="6">4.2.3.-</ecNumber>
    </recommendedName>
</protein>
<dbReference type="InterPro" id="IPR008949">
    <property type="entry name" value="Isoprenoid_synthase_dom_sf"/>
</dbReference>
<comment type="similarity">
    <text evidence="2 6">Belongs to the terpene synthase family.</text>
</comment>
<dbReference type="PANTHER" id="PTHR35201:SF4">
    <property type="entry name" value="BETA-PINACENE SYNTHASE-RELATED"/>
    <property type="match status" value="1"/>
</dbReference>
<evidence type="ECO:0000256" key="5">
    <source>
        <dbReference type="ARBA" id="ARBA00023239"/>
    </source>
</evidence>
<evidence type="ECO:0000256" key="3">
    <source>
        <dbReference type="ARBA" id="ARBA00022723"/>
    </source>
</evidence>
<dbReference type="Proteomes" id="UP000736335">
    <property type="component" value="Unassembled WGS sequence"/>
</dbReference>
<evidence type="ECO:0000313" key="7">
    <source>
        <dbReference type="EMBL" id="KAF9790485.1"/>
    </source>
</evidence>
<dbReference type="OrthoDB" id="2861623at2759"/>
<evidence type="ECO:0000256" key="1">
    <source>
        <dbReference type="ARBA" id="ARBA00001946"/>
    </source>
</evidence>
<dbReference type="SUPFAM" id="SSF48576">
    <property type="entry name" value="Terpenoid synthases"/>
    <property type="match status" value="1"/>
</dbReference>
<accession>A0A9P6HQ33</accession>
<dbReference type="EMBL" id="WIUZ02000002">
    <property type="protein sequence ID" value="KAF9790485.1"/>
    <property type="molecule type" value="Genomic_DNA"/>
</dbReference>
<reference evidence="7" key="2">
    <citation type="submission" date="2020-11" db="EMBL/GenBank/DDBJ databases">
        <authorList>
            <consortium name="DOE Joint Genome Institute"/>
            <person name="Kuo A."/>
            <person name="Miyauchi S."/>
            <person name="Kiss E."/>
            <person name="Drula E."/>
            <person name="Kohler A."/>
            <person name="Sanchez-Garcia M."/>
            <person name="Andreopoulos B."/>
            <person name="Barry K.W."/>
            <person name="Bonito G."/>
            <person name="Buee M."/>
            <person name="Carver A."/>
            <person name="Chen C."/>
            <person name="Cichocki N."/>
            <person name="Clum A."/>
            <person name="Culley D."/>
            <person name="Crous P.W."/>
            <person name="Fauchery L."/>
            <person name="Girlanda M."/>
            <person name="Hayes R."/>
            <person name="Keri Z."/>
            <person name="Labutti K."/>
            <person name="Lipzen A."/>
            <person name="Lombard V."/>
            <person name="Magnuson J."/>
            <person name="Maillard F."/>
            <person name="Morin E."/>
            <person name="Murat C."/>
            <person name="Nolan M."/>
            <person name="Ohm R."/>
            <person name="Pangilinan J."/>
            <person name="Pereira M."/>
            <person name="Perotto S."/>
            <person name="Peter M."/>
            <person name="Riley R."/>
            <person name="Sitrit Y."/>
            <person name="Stielow B."/>
            <person name="Szollosi G."/>
            <person name="Zifcakova L."/>
            <person name="Stursova M."/>
            <person name="Spatafora J.W."/>
            <person name="Tedersoo L."/>
            <person name="Vaario L.-M."/>
            <person name="Yamada A."/>
            <person name="Yan M."/>
            <person name="Wang P."/>
            <person name="Xu J."/>
            <person name="Bruns T."/>
            <person name="Baldrian P."/>
            <person name="Vilgalys R."/>
            <person name="Henrissat B."/>
            <person name="Grigoriev I.V."/>
            <person name="Hibbett D."/>
            <person name="Nagy L.G."/>
            <person name="Martin F.M."/>
        </authorList>
    </citation>
    <scope>NUCLEOTIDE SEQUENCE</scope>
    <source>
        <strain evidence="7">UH-Tt-Lm1</strain>
    </source>
</reference>
<dbReference type="Pfam" id="PF19086">
    <property type="entry name" value="Terpene_syn_C_2"/>
    <property type="match status" value="1"/>
</dbReference>
<evidence type="ECO:0000256" key="2">
    <source>
        <dbReference type="ARBA" id="ARBA00006333"/>
    </source>
</evidence>
<keyword evidence="8" id="KW-1185">Reference proteome</keyword>
<comment type="caution">
    <text evidence="7">The sequence shown here is derived from an EMBL/GenBank/DDBJ whole genome shotgun (WGS) entry which is preliminary data.</text>
</comment>
<keyword evidence="3 6" id="KW-0479">Metal-binding</keyword>
<name>A0A9P6HQ33_9AGAM</name>
<dbReference type="GO" id="GO:0008299">
    <property type="term" value="P:isoprenoid biosynthetic process"/>
    <property type="evidence" value="ECO:0007669"/>
    <property type="project" value="UniProtKB-ARBA"/>
</dbReference>
<dbReference type="InterPro" id="IPR034686">
    <property type="entry name" value="Terpene_cyclase-like_2"/>
</dbReference>
<reference evidence="7" key="1">
    <citation type="journal article" date="2020" name="Nat. Commun.">
        <title>Large-scale genome sequencing of mycorrhizal fungi provides insights into the early evolution of symbiotic traits.</title>
        <authorList>
            <person name="Miyauchi S."/>
            <person name="Kiss E."/>
            <person name="Kuo A."/>
            <person name="Drula E."/>
            <person name="Kohler A."/>
            <person name="Sanchez-Garcia M."/>
            <person name="Morin E."/>
            <person name="Andreopoulos B."/>
            <person name="Barry K.W."/>
            <person name="Bonito G."/>
            <person name="Buee M."/>
            <person name="Carver A."/>
            <person name="Chen C."/>
            <person name="Cichocki N."/>
            <person name="Clum A."/>
            <person name="Culley D."/>
            <person name="Crous P.W."/>
            <person name="Fauchery L."/>
            <person name="Girlanda M."/>
            <person name="Hayes R.D."/>
            <person name="Keri Z."/>
            <person name="LaButti K."/>
            <person name="Lipzen A."/>
            <person name="Lombard V."/>
            <person name="Magnuson J."/>
            <person name="Maillard F."/>
            <person name="Murat C."/>
            <person name="Nolan M."/>
            <person name="Ohm R.A."/>
            <person name="Pangilinan J."/>
            <person name="Pereira M.F."/>
            <person name="Perotto S."/>
            <person name="Peter M."/>
            <person name="Pfister S."/>
            <person name="Riley R."/>
            <person name="Sitrit Y."/>
            <person name="Stielow J.B."/>
            <person name="Szollosi G."/>
            <person name="Zifcakova L."/>
            <person name="Stursova M."/>
            <person name="Spatafora J.W."/>
            <person name="Tedersoo L."/>
            <person name="Vaario L.M."/>
            <person name="Yamada A."/>
            <person name="Yan M."/>
            <person name="Wang P."/>
            <person name="Xu J."/>
            <person name="Bruns T."/>
            <person name="Baldrian P."/>
            <person name="Vilgalys R."/>
            <person name="Dunand C."/>
            <person name="Henrissat B."/>
            <person name="Grigoriev I.V."/>
            <person name="Hibbett D."/>
            <person name="Nagy L.G."/>
            <person name="Martin F.M."/>
        </authorList>
    </citation>
    <scope>NUCLEOTIDE SEQUENCE</scope>
    <source>
        <strain evidence="7">UH-Tt-Lm1</strain>
    </source>
</reference>
<evidence type="ECO:0000256" key="4">
    <source>
        <dbReference type="ARBA" id="ARBA00022842"/>
    </source>
</evidence>
<evidence type="ECO:0000256" key="6">
    <source>
        <dbReference type="RuleBase" id="RU366034"/>
    </source>
</evidence>
<dbReference type="EC" id="4.2.3.-" evidence="6"/>
<sequence length="330" mass="38129">MPRKFVLPDLLSICPIKGSTSPHYEAAAAESRAWVNGFNVFHGEKLTFFLTGSNELLVSHTYPYAEYQQFRTACDFVNLLFVVDEVSDDQNGKDARKTGMVYLNVMRDPTWDDGSKLAQMTREFRARFMRTAGPNCRRRFLEHCEDYIEAISKEAEYRERDEVLDMERYETLRRENSAVRLCFMLAMYALNVDLPDDVFEDPAFNTIYFAACDLVCWANDLYSYNMEQSKGHRGNNILTVLMKAKGVTLQQAANIVGEHSKTLTKDLEEAKQRLPSWGARVDADVARYIRALEDWVIGNLEWSFKTVRYFGPTHDEVKKTRVVALRSRRS</sequence>
<keyword evidence="4 6" id="KW-0460">Magnesium</keyword>
<dbReference type="AlphaFoldDB" id="A0A9P6HQ33"/>
<evidence type="ECO:0000313" key="8">
    <source>
        <dbReference type="Proteomes" id="UP000736335"/>
    </source>
</evidence>
<proteinExistence type="inferred from homology"/>
<organism evidence="7 8">
    <name type="scientific">Thelephora terrestris</name>
    <dbReference type="NCBI Taxonomy" id="56493"/>
    <lineage>
        <taxon>Eukaryota</taxon>
        <taxon>Fungi</taxon>
        <taxon>Dikarya</taxon>
        <taxon>Basidiomycota</taxon>
        <taxon>Agaricomycotina</taxon>
        <taxon>Agaricomycetes</taxon>
        <taxon>Thelephorales</taxon>
        <taxon>Thelephoraceae</taxon>
        <taxon>Thelephora</taxon>
    </lineage>
</organism>
<dbReference type="GO" id="GO:0010333">
    <property type="term" value="F:terpene synthase activity"/>
    <property type="evidence" value="ECO:0007669"/>
    <property type="project" value="InterPro"/>
</dbReference>
<dbReference type="GO" id="GO:0046872">
    <property type="term" value="F:metal ion binding"/>
    <property type="evidence" value="ECO:0007669"/>
    <property type="project" value="UniProtKB-KW"/>
</dbReference>
<keyword evidence="5 6" id="KW-0456">Lyase</keyword>